<proteinExistence type="inferred from homology"/>
<keyword evidence="3 6" id="KW-0812">Transmembrane</keyword>
<dbReference type="OrthoDB" id="9795496at2"/>
<evidence type="ECO:0000313" key="7">
    <source>
        <dbReference type="EMBL" id="SOE17053.1"/>
    </source>
</evidence>
<name>A0A286IAA0_9HYPH</name>
<dbReference type="InterPro" id="IPR004307">
    <property type="entry name" value="TspO_MBR"/>
</dbReference>
<sequence length="154" mass="17320">MNKSHALTLILFVVVTVAGGSLIGYASTPGPWYQELQKPPLNPPNWIFGPVWTTLYVFIGIAGARVFIRERGTWLPKVWLLQLVLNFAWSPVFFSLHRPDLSLAILLAMLVAILAFIALAWNRDRPSALLFLPYAAWVSFAGYLNAAIWWLNPL</sequence>
<feature type="transmembrane region" description="Helical" evidence="6">
    <location>
        <begin position="79"/>
        <end position="97"/>
    </location>
</feature>
<dbReference type="EMBL" id="OCPC01000002">
    <property type="protein sequence ID" value="SOE17053.1"/>
    <property type="molecule type" value="Genomic_DNA"/>
</dbReference>
<keyword evidence="5 6" id="KW-0472">Membrane</keyword>
<feature type="transmembrane region" description="Helical" evidence="6">
    <location>
        <begin position="128"/>
        <end position="151"/>
    </location>
</feature>
<evidence type="ECO:0000313" key="8">
    <source>
        <dbReference type="Proteomes" id="UP000219465"/>
    </source>
</evidence>
<evidence type="ECO:0000256" key="2">
    <source>
        <dbReference type="ARBA" id="ARBA00007524"/>
    </source>
</evidence>
<evidence type="ECO:0000256" key="6">
    <source>
        <dbReference type="SAM" id="Phobius"/>
    </source>
</evidence>
<keyword evidence="4 6" id="KW-1133">Transmembrane helix</keyword>
<evidence type="ECO:0000256" key="5">
    <source>
        <dbReference type="ARBA" id="ARBA00023136"/>
    </source>
</evidence>
<dbReference type="AlphaFoldDB" id="A0A286IAA0"/>
<dbReference type="GO" id="GO:0016020">
    <property type="term" value="C:membrane"/>
    <property type="evidence" value="ECO:0007669"/>
    <property type="project" value="UniProtKB-SubCell"/>
</dbReference>
<accession>A0A286IAA0</accession>
<gene>
    <name evidence="7" type="ORF">SAMN05877838_1940</name>
</gene>
<evidence type="ECO:0000256" key="1">
    <source>
        <dbReference type="ARBA" id="ARBA00004141"/>
    </source>
</evidence>
<comment type="subcellular location">
    <subcellularLocation>
        <location evidence="1">Membrane</location>
        <topology evidence="1">Multi-pass membrane protein</topology>
    </subcellularLocation>
</comment>
<keyword evidence="8" id="KW-1185">Reference proteome</keyword>
<evidence type="ECO:0000256" key="3">
    <source>
        <dbReference type="ARBA" id="ARBA00022692"/>
    </source>
</evidence>
<dbReference type="CDD" id="cd15904">
    <property type="entry name" value="TSPO_MBR"/>
    <property type="match status" value="1"/>
</dbReference>
<organism evidence="7 8">
    <name type="scientific">Hoeflea halophila</name>
    <dbReference type="NCBI Taxonomy" id="714899"/>
    <lineage>
        <taxon>Bacteria</taxon>
        <taxon>Pseudomonadati</taxon>
        <taxon>Pseudomonadota</taxon>
        <taxon>Alphaproteobacteria</taxon>
        <taxon>Hyphomicrobiales</taxon>
        <taxon>Rhizobiaceae</taxon>
        <taxon>Hoeflea</taxon>
    </lineage>
</organism>
<dbReference type="Proteomes" id="UP000219465">
    <property type="component" value="Unassembled WGS sequence"/>
</dbReference>
<dbReference type="InterPro" id="IPR038330">
    <property type="entry name" value="TspO/MBR-related_sf"/>
</dbReference>
<dbReference type="Pfam" id="PF03073">
    <property type="entry name" value="TspO_MBR"/>
    <property type="match status" value="1"/>
</dbReference>
<reference evidence="8" key="1">
    <citation type="submission" date="2017-08" db="EMBL/GenBank/DDBJ databases">
        <authorList>
            <person name="Varghese N."/>
            <person name="Submissions S."/>
        </authorList>
    </citation>
    <scope>NUCLEOTIDE SEQUENCE [LARGE SCALE GENOMIC DNA]</scope>
    <source>
        <strain evidence="8">KCTC 23107</strain>
    </source>
</reference>
<dbReference type="PANTHER" id="PTHR10057">
    <property type="entry name" value="PERIPHERAL-TYPE BENZODIAZEPINE RECEPTOR"/>
    <property type="match status" value="1"/>
</dbReference>
<dbReference type="GO" id="GO:0033013">
    <property type="term" value="P:tetrapyrrole metabolic process"/>
    <property type="evidence" value="ECO:0007669"/>
    <property type="project" value="UniProtKB-ARBA"/>
</dbReference>
<dbReference type="Gene3D" id="1.20.1260.100">
    <property type="entry name" value="TspO/MBR protein"/>
    <property type="match status" value="1"/>
</dbReference>
<dbReference type="PIRSF" id="PIRSF005859">
    <property type="entry name" value="PBR"/>
    <property type="match status" value="1"/>
</dbReference>
<dbReference type="PANTHER" id="PTHR10057:SF0">
    <property type="entry name" value="TRANSLOCATOR PROTEIN"/>
    <property type="match status" value="1"/>
</dbReference>
<dbReference type="RefSeq" id="WP_097107271.1">
    <property type="nucleotide sequence ID" value="NZ_OCPC01000002.1"/>
</dbReference>
<feature type="transmembrane region" description="Helical" evidence="6">
    <location>
        <begin position="7"/>
        <end position="26"/>
    </location>
</feature>
<dbReference type="FunFam" id="1.20.1260.100:FF:000001">
    <property type="entry name" value="translocator protein 2"/>
    <property type="match status" value="1"/>
</dbReference>
<feature type="transmembrane region" description="Helical" evidence="6">
    <location>
        <begin position="103"/>
        <end position="121"/>
    </location>
</feature>
<comment type="similarity">
    <text evidence="2">Belongs to the TspO/BZRP family.</text>
</comment>
<protein>
    <submittedName>
        <fullName evidence="7">TspO/MBR related protein</fullName>
    </submittedName>
</protein>
<evidence type="ECO:0000256" key="4">
    <source>
        <dbReference type="ARBA" id="ARBA00022989"/>
    </source>
</evidence>
<feature type="transmembrane region" description="Helical" evidence="6">
    <location>
        <begin position="46"/>
        <end position="67"/>
    </location>
</feature>